<comment type="caution">
    <text evidence="1">The sequence shown here is derived from an EMBL/GenBank/DDBJ whole genome shotgun (WGS) entry which is preliminary data.</text>
</comment>
<reference evidence="1" key="1">
    <citation type="submission" date="2020-08" db="EMBL/GenBank/DDBJ databases">
        <title>Multicomponent nature underlies the extraordinary mechanical properties of spider dragline silk.</title>
        <authorList>
            <person name="Kono N."/>
            <person name="Nakamura H."/>
            <person name="Mori M."/>
            <person name="Yoshida Y."/>
            <person name="Ohtoshi R."/>
            <person name="Malay A.D."/>
            <person name="Moran D.A.P."/>
            <person name="Tomita M."/>
            <person name="Numata K."/>
            <person name="Arakawa K."/>
        </authorList>
    </citation>
    <scope>NUCLEOTIDE SEQUENCE</scope>
</reference>
<dbReference type="AlphaFoldDB" id="A0A8X7CBZ1"/>
<evidence type="ECO:0000313" key="2">
    <source>
        <dbReference type="Proteomes" id="UP000886998"/>
    </source>
</evidence>
<sequence>MSGCCLKCAENHPKGDYPFKQRLKIIDCPKCEVNGRMANWCGCRKFTKREPLKKVKLPLNLPAKTNPNRIFSARLVTSRLKAMQ</sequence>
<organism evidence="1 2">
    <name type="scientific">Trichonephila inaurata madagascariensis</name>
    <dbReference type="NCBI Taxonomy" id="2747483"/>
    <lineage>
        <taxon>Eukaryota</taxon>
        <taxon>Metazoa</taxon>
        <taxon>Ecdysozoa</taxon>
        <taxon>Arthropoda</taxon>
        <taxon>Chelicerata</taxon>
        <taxon>Arachnida</taxon>
        <taxon>Araneae</taxon>
        <taxon>Araneomorphae</taxon>
        <taxon>Entelegynae</taxon>
        <taxon>Araneoidea</taxon>
        <taxon>Nephilidae</taxon>
        <taxon>Trichonephila</taxon>
        <taxon>Trichonephila inaurata</taxon>
    </lineage>
</organism>
<dbReference type="Proteomes" id="UP000886998">
    <property type="component" value="Unassembled WGS sequence"/>
</dbReference>
<name>A0A8X7CBZ1_9ARAC</name>
<protein>
    <submittedName>
        <fullName evidence="1">Uncharacterized protein</fullName>
    </submittedName>
</protein>
<dbReference type="EMBL" id="BMAV01015699">
    <property type="protein sequence ID" value="GFY65809.1"/>
    <property type="molecule type" value="Genomic_DNA"/>
</dbReference>
<evidence type="ECO:0000313" key="1">
    <source>
        <dbReference type="EMBL" id="GFY65809.1"/>
    </source>
</evidence>
<gene>
    <name evidence="1" type="ORF">TNIN_402011</name>
</gene>
<keyword evidence="2" id="KW-1185">Reference proteome</keyword>
<accession>A0A8X7CBZ1</accession>
<proteinExistence type="predicted"/>